<gene>
    <name evidence="2" type="ORF">KVT40_004321</name>
</gene>
<accession>A0A8K0LA19</accession>
<feature type="compositionally biased region" description="Pro residues" evidence="1">
    <location>
        <begin position="86"/>
        <end position="113"/>
    </location>
</feature>
<dbReference type="AlphaFoldDB" id="A0A8K0LA19"/>
<name>A0A8K0LA19_9PEZI</name>
<keyword evidence="3" id="KW-1185">Reference proteome</keyword>
<reference evidence="2" key="1">
    <citation type="submission" date="2021-07" db="EMBL/GenBank/DDBJ databases">
        <title>Elsinoe batatas strain:CRI-CJ2 Genome sequencing and assembly.</title>
        <authorList>
            <person name="Huang L."/>
        </authorList>
    </citation>
    <scope>NUCLEOTIDE SEQUENCE</scope>
    <source>
        <strain evidence="2">CRI-CJ2</strain>
    </source>
</reference>
<dbReference type="Pfam" id="PF08316">
    <property type="entry name" value="Pal1"/>
    <property type="match status" value="1"/>
</dbReference>
<feature type="region of interest" description="Disordered" evidence="1">
    <location>
        <begin position="301"/>
        <end position="503"/>
    </location>
</feature>
<feature type="compositionally biased region" description="Basic and acidic residues" evidence="1">
    <location>
        <begin position="422"/>
        <end position="445"/>
    </location>
</feature>
<organism evidence="2 3">
    <name type="scientific">Elsinoe batatas</name>
    <dbReference type="NCBI Taxonomy" id="2601811"/>
    <lineage>
        <taxon>Eukaryota</taxon>
        <taxon>Fungi</taxon>
        <taxon>Dikarya</taxon>
        <taxon>Ascomycota</taxon>
        <taxon>Pezizomycotina</taxon>
        <taxon>Dothideomycetes</taxon>
        <taxon>Dothideomycetidae</taxon>
        <taxon>Myriangiales</taxon>
        <taxon>Elsinoaceae</taxon>
        <taxon>Elsinoe</taxon>
    </lineage>
</organism>
<dbReference type="GO" id="GO:0005737">
    <property type="term" value="C:cytoplasm"/>
    <property type="evidence" value="ECO:0007669"/>
    <property type="project" value="TreeGrafter"/>
</dbReference>
<feature type="region of interest" description="Disordered" evidence="1">
    <location>
        <begin position="1"/>
        <end position="201"/>
    </location>
</feature>
<evidence type="ECO:0008006" key="4">
    <source>
        <dbReference type="Google" id="ProtNLM"/>
    </source>
</evidence>
<comment type="caution">
    <text evidence="2">The sequence shown here is derived from an EMBL/GenBank/DDBJ whole genome shotgun (WGS) entry which is preliminary data.</text>
</comment>
<evidence type="ECO:0000256" key="1">
    <source>
        <dbReference type="SAM" id="MobiDB-lite"/>
    </source>
</evidence>
<dbReference type="InterPro" id="IPR013226">
    <property type="entry name" value="Pal1"/>
</dbReference>
<evidence type="ECO:0000313" key="3">
    <source>
        <dbReference type="Proteomes" id="UP000809789"/>
    </source>
</evidence>
<feature type="region of interest" description="Disordered" evidence="1">
    <location>
        <begin position="274"/>
        <end position="293"/>
    </location>
</feature>
<dbReference type="Proteomes" id="UP000809789">
    <property type="component" value="Unassembled WGS sequence"/>
</dbReference>
<dbReference type="EMBL" id="JAESVG020000004">
    <property type="protein sequence ID" value="KAG8628448.1"/>
    <property type="molecule type" value="Genomic_DNA"/>
</dbReference>
<dbReference type="PANTHER" id="PTHR28307:SF2">
    <property type="entry name" value="PROTEIN PAL1"/>
    <property type="match status" value="1"/>
</dbReference>
<feature type="compositionally biased region" description="Polar residues" evidence="1">
    <location>
        <begin position="460"/>
        <end position="472"/>
    </location>
</feature>
<evidence type="ECO:0000313" key="2">
    <source>
        <dbReference type="EMBL" id="KAG8628448.1"/>
    </source>
</evidence>
<dbReference type="OrthoDB" id="5352132at2759"/>
<proteinExistence type="predicted"/>
<feature type="compositionally biased region" description="Polar residues" evidence="1">
    <location>
        <begin position="12"/>
        <end position="46"/>
    </location>
</feature>
<sequence length="503" mass="54824">MSLVAMPDRRPSPTNTLGTNNPFRRASPDSTSPVKRSPLPSASQERPMSRNPFLDPPAGTNSAPRSEQDAVTAKLADDIFREPAAPNRPPPSGPPGRNGPPHPRTGRPPPPGAPGHRHSRSGDHRNGLPRPMRPRPNGDRNGPDSPDKSRQRRNSDSSLMEKDKTEEDRRRRERRKEREARREKEGKSKDPRTKTGRRPFGLDVIDKLDVTGIYGQGLFHHDGPFDACNPHRNRKNNQRAPMQAFPENSANNALGGGSAPRAFNYDQFHGREEESFREFASSGHDYTTQPKRMQDKVATLIDPTGRGEQIHGDESSGLGTSTFLEGAPASRSAVQRRGSDNDPPTMNGTGNAGGLGRKKSLAMRIRGLSQPRRPGEVYNGRVTSPDRYGPKSPESPPSATQSAGGPIRARPMGSEKNPFFGNDHDDAYDRKGARIEASEAVDNGRRGGSSSPRAAPQLTRAVTTDSAPTNSSFDREDKASGGGFINRMKSLKGGKRPRPEIKS</sequence>
<protein>
    <recommendedName>
        <fullName evidence="4">Pal1 cell morphology protein</fullName>
    </recommendedName>
</protein>
<feature type="compositionally biased region" description="Basic and acidic residues" evidence="1">
    <location>
        <begin position="136"/>
        <end position="193"/>
    </location>
</feature>
<dbReference type="PANTHER" id="PTHR28307">
    <property type="entry name" value="PROTEIN PAL1"/>
    <property type="match status" value="1"/>
</dbReference>